<accession>A0ABW4PVY4</accession>
<dbReference type="EMBL" id="JBHUFL010000002">
    <property type="protein sequence ID" value="MFD1834384.1"/>
    <property type="molecule type" value="Genomic_DNA"/>
</dbReference>
<sequence>MSLVDNIRPLGAAHPAGPTSTAQADERSRRAGRLNRLRAGVLGANDGIVSVAGLAVGVAGATTDTRWLLIAGLASLVAGALSMAMGEYVSVSTQRDTERALIARTRRDLAAQPEVEHRALVSALEDTGIPSDVVEPVARSMERHDALEAHTRFRHGVEDDAVASPVGAALASLVSFTLGGVVPLAAILLTPPALRLPATLAAVVLALAALGVVSARLGEADARRATVRTIIGGVLALLVTYGLGSALGVAIG</sequence>
<keyword evidence="8" id="KW-1185">Reference proteome</keyword>
<comment type="subcellular location">
    <subcellularLocation>
        <location evidence="1">Endomembrane system</location>
        <topology evidence="1">Multi-pass membrane protein</topology>
    </subcellularLocation>
</comment>
<dbReference type="InterPro" id="IPR008217">
    <property type="entry name" value="Ccc1_fam"/>
</dbReference>
<evidence type="ECO:0000256" key="2">
    <source>
        <dbReference type="ARBA" id="ARBA00022692"/>
    </source>
</evidence>
<feature type="transmembrane region" description="Helical" evidence="6">
    <location>
        <begin position="230"/>
        <end position="251"/>
    </location>
</feature>
<evidence type="ECO:0000256" key="4">
    <source>
        <dbReference type="ARBA" id="ARBA00023136"/>
    </source>
</evidence>
<feature type="region of interest" description="Disordered" evidence="5">
    <location>
        <begin position="1"/>
        <end position="29"/>
    </location>
</feature>
<keyword evidence="2 6" id="KW-0812">Transmembrane</keyword>
<proteinExistence type="predicted"/>
<dbReference type="PANTHER" id="PTHR31851">
    <property type="entry name" value="FE(2+)/MN(2+) TRANSPORTER PCL1"/>
    <property type="match status" value="1"/>
</dbReference>
<gene>
    <name evidence="7" type="ORF">ACFSDA_04760</name>
</gene>
<evidence type="ECO:0000256" key="3">
    <source>
        <dbReference type="ARBA" id="ARBA00022989"/>
    </source>
</evidence>
<dbReference type="CDD" id="cd02432">
    <property type="entry name" value="Nodulin-21_like_1"/>
    <property type="match status" value="1"/>
</dbReference>
<dbReference type="RefSeq" id="WP_343903715.1">
    <property type="nucleotide sequence ID" value="NZ_BAAAIS010000002.1"/>
</dbReference>
<evidence type="ECO:0000256" key="1">
    <source>
        <dbReference type="ARBA" id="ARBA00004127"/>
    </source>
</evidence>
<feature type="transmembrane region" description="Helical" evidence="6">
    <location>
        <begin position="67"/>
        <end position="89"/>
    </location>
</feature>
<dbReference type="Proteomes" id="UP001597280">
    <property type="component" value="Unassembled WGS sequence"/>
</dbReference>
<reference evidence="8" key="1">
    <citation type="journal article" date="2019" name="Int. J. Syst. Evol. Microbiol.">
        <title>The Global Catalogue of Microorganisms (GCM) 10K type strain sequencing project: providing services to taxonomists for standard genome sequencing and annotation.</title>
        <authorList>
            <consortium name="The Broad Institute Genomics Platform"/>
            <consortium name="The Broad Institute Genome Sequencing Center for Infectious Disease"/>
            <person name="Wu L."/>
            <person name="Ma J."/>
        </authorList>
    </citation>
    <scope>NUCLEOTIDE SEQUENCE [LARGE SCALE GENOMIC DNA]</scope>
    <source>
        <strain evidence="8">JCM 11650</strain>
    </source>
</reference>
<feature type="transmembrane region" description="Helical" evidence="6">
    <location>
        <begin position="37"/>
        <end position="61"/>
    </location>
</feature>
<name>A0ABW4PVY4_9MICO</name>
<evidence type="ECO:0000313" key="8">
    <source>
        <dbReference type="Proteomes" id="UP001597280"/>
    </source>
</evidence>
<keyword evidence="3 6" id="KW-1133">Transmembrane helix</keyword>
<evidence type="ECO:0000256" key="5">
    <source>
        <dbReference type="SAM" id="MobiDB-lite"/>
    </source>
</evidence>
<protein>
    <submittedName>
        <fullName evidence="7">VIT family protein</fullName>
    </submittedName>
</protein>
<dbReference type="Pfam" id="PF01988">
    <property type="entry name" value="VIT1"/>
    <property type="match status" value="1"/>
</dbReference>
<comment type="caution">
    <text evidence="7">The sequence shown here is derived from an EMBL/GenBank/DDBJ whole genome shotgun (WGS) entry which is preliminary data.</text>
</comment>
<organism evidence="7 8">
    <name type="scientific">Brachybacterium rhamnosum</name>
    <dbReference type="NCBI Taxonomy" id="173361"/>
    <lineage>
        <taxon>Bacteria</taxon>
        <taxon>Bacillati</taxon>
        <taxon>Actinomycetota</taxon>
        <taxon>Actinomycetes</taxon>
        <taxon>Micrococcales</taxon>
        <taxon>Dermabacteraceae</taxon>
        <taxon>Brachybacterium</taxon>
    </lineage>
</organism>
<feature type="transmembrane region" description="Helical" evidence="6">
    <location>
        <begin position="162"/>
        <end position="190"/>
    </location>
</feature>
<evidence type="ECO:0000313" key="7">
    <source>
        <dbReference type="EMBL" id="MFD1834384.1"/>
    </source>
</evidence>
<evidence type="ECO:0000256" key="6">
    <source>
        <dbReference type="SAM" id="Phobius"/>
    </source>
</evidence>
<keyword evidence="4 6" id="KW-0472">Membrane</keyword>
<feature type="transmembrane region" description="Helical" evidence="6">
    <location>
        <begin position="196"/>
        <end position="218"/>
    </location>
</feature>